<name>A0ABR0B2K3_9CRUS</name>
<dbReference type="Proteomes" id="UP001234178">
    <property type="component" value="Unassembled WGS sequence"/>
</dbReference>
<feature type="region of interest" description="Disordered" evidence="1">
    <location>
        <begin position="149"/>
        <end position="175"/>
    </location>
</feature>
<proteinExistence type="predicted"/>
<sequence>MADSNQFSLIRESHRSNHNPDGQILAERLILDQAHEQELQRAQARGPSRRSSKRPTNAGDRRQRETVDSSLARRFRISSVRNVKGRATKSLKAEQYKVLTSPSAPLPKEQMPKESFKTRPWLRLLTSLALWGHIFYGITASAKNLLKVSDPSSSPLKEPERLRPNSAEPIRQSLH</sequence>
<feature type="region of interest" description="Disordered" evidence="1">
    <location>
        <begin position="1"/>
        <end position="69"/>
    </location>
</feature>
<protein>
    <submittedName>
        <fullName evidence="2">Uncharacterized protein</fullName>
    </submittedName>
</protein>
<keyword evidence="3" id="KW-1185">Reference proteome</keyword>
<feature type="compositionally biased region" description="Basic and acidic residues" evidence="1">
    <location>
        <begin position="29"/>
        <end position="39"/>
    </location>
</feature>
<comment type="caution">
    <text evidence="2">The sequence shown here is derived from an EMBL/GenBank/DDBJ whole genome shotgun (WGS) entry which is preliminary data.</text>
</comment>
<reference evidence="2 3" key="1">
    <citation type="journal article" date="2023" name="Nucleic Acids Res.">
        <title>The hologenome of Daphnia magna reveals possible DNA methylation and microbiome-mediated evolution of the host genome.</title>
        <authorList>
            <person name="Chaturvedi A."/>
            <person name="Li X."/>
            <person name="Dhandapani V."/>
            <person name="Marshall H."/>
            <person name="Kissane S."/>
            <person name="Cuenca-Cambronero M."/>
            <person name="Asole G."/>
            <person name="Calvet F."/>
            <person name="Ruiz-Romero M."/>
            <person name="Marangio P."/>
            <person name="Guigo R."/>
            <person name="Rago D."/>
            <person name="Mirbahai L."/>
            <person name="Eastwood N."/>
            <person name="Colbourne J.K."/>
            <person name="Zhou J."/>
            <person name="Mallon E."/>
            <person name="Orsini L."/>
        </authorList>
    </citation>
    <scope>NUCLEOTIDE SEQUENCE [LARGE SCALE GENOMIC DNA]</scope>
    <source>
        <strain evidence="2">LRV0_1</strain>
    </source>
</reference>
<dbReference type="EMBL" id="JAOYFB010000040">
    <property type="protein sequence ID" value="KAK4035929.1"/>
    <property type="molecule type" value="Genomic_DNA"/>
</dbReference>
<gene>
    <name evidence="2" type="ORF">OUZ56_028007</name>
</gene>
<evidence type="ECO:0000256" key="1">
    <source>
        <dbReference type="SAM" id="MobiDB-lite"/>
    </source>
</evidence>
<accession>A0ABR0B2K3</accession>
<evidence type="ECO:0000313" key="2">
    <source>
        <dbReference type="EMBL" id="KAK4035929.1"/>
    </source>
</evidence>
<organism evidence="2 3">
    <name type="scientific">Daphnia magna</name>
    <dbReference type="NCBI Taxonomy" id="35525"/>
    <lineage>
        <taxon>Eukaryota</taxon>
        <taxon>Metazoa</taxon>
        <taxon>Ecdysozoa</taxon>
        <taxon>Arthropoda</taxon>
        <taxon>Crustacea</taxon>
        <taxon>Branchiopoda</taxon>
        <taxon>Diplostraca</taxon>
        <taxon>Cladocera</taxon>
        <taxon>Anomopoda</taxon>
        <taxon>Daphniidae</taxon>
        <taxon>Daphnia</taxon>
    </lineage>
</organism>
<evidence type="ECO:0000313" key="3">
    <source>
        <dbReference type="Proteomes" id="UP001234178"/>
    </source>
</evidence>